<sequence>KTHTQNTSCKSSPQKYHGLNSSTIITNRQHRTRHGTLPVFSRNPLQTPNTISHCAYPVVEIAFTQGESRVFNVAEISSEKEISHGDDETNLGIGARRKGKFDASSKSHVQDDDDNPISKLLPKRLRSRLKKMSGKPVVIPRDESPKRVQPSVAVPVCVTRSTQKLLDKGLELLVAKTPRIAKGKTRKKMGREETRQFYINASGTLTSISSVVNGRAIVLMTDVISRILGIPNLG</sequence>
<dbReference type="Proteomes" id="UP000824120">
    <property type="component" value="Chromosome 3"/>
</dbReference>
<protein>
    <submittedName>
        <fullName evidence="2">Uncharacterized protein</fullName>
    </submittedName>
</protein>
<reference evidence="2 3" key="1">
    <citation type="submission" date="2020-09" db="EMBL/GenBank/DDBJ databases">
        <title>De no assembly of potato wild relative species, Solanum commersonii.</title>
        <authorList>
            <person name="Cho K."/>
        </authorList>
    </citation>
    <scope>NUCLEOTIDE SEQUENCE [LARGE SCALE GENOMIC DNA]</scope>
    <source>
        <strain evidence="2">LZ3.2</strain>
        <tissue evidence="2">Leaf</tissue>
    </source>
</reference>
<evidence type="ECO:0000313" key="2">
    <source>
        <dbReference type="EMBL" id="KAG5616784.1"/>
    </source>
</evidence>
<keyword evidence="3" id="KW-1185">Reference proteome</keyword>
<name>A0A9J5ZX25_SOLCO</name>
<dbReference type="AlphaFoldDB" id="A0A9J5ZX25"/>
<accession>A0A9J5ZX25</accession>
<feature type="region of interest" description="Disordered" evidence="1">
    <location>
        <begin position="82"/>
        <end position="118"/>
    </location>
</feature>
<feature type="non-terminal residue" evidence="2">
    <location>
        <position position="234"/>
    </location>
</feature>
<organism evidence="2 3">
    <name type="scientific">Solanum commersonii</name>
    <name type="common">Commerson's wild potato</name>
    <name type="synonym">Commerson's nightshade</name>
    <dbReference type="NCBI Taxonomy" id="4109"/>
    <lineage>
        <taxon>Eukaryota</taxon>
        <taxon>Viridiplantae</taxon>
        <taxon>Streptophyta</taxon>
        <taxon>Embryophyta</taxon>
        <taxon>Tracheophyta</taxon>
        <taxon>Spermatophyta</taxon>
        <taxon>Magnoliopsida</taxon>
        <taxon>eudicotyledons</taxon>
        <taxon>Gunneridae</taxon>
        <taxon>Pentapetalae</taxon>
        <taxon>asterids</taxon>
        <taxon>lamiids</taxon>
        <taxon>Solanales</taxon>
        <taxon>Solanaceae</taxon>
        <taxon>Solanoideae</taxon>
        <taxon>Solaneae</taxon>
        <taxon>Solanum</taxon>
    </lineage>
</organism>
<dbReference type="OrthoDB" id="10512115at2759"/>
<comment type="caution">
    <text evidence="2">The sequence shown here is derived from an EMBL/GenBank/DDBJ whole genome shotgun (WGS) entry which is preliminary data.</text>
</comment>
<feature type="compositionally biased region" description="Basic and acidic residues" evidence="1">
    <location>
        <begin position="100"/>
        <end position="110"/>
    </location>
</feature>
<proteinExistence type="predicted"/>
<dbReference type="EMBL" id="JACXVP010000003">
    <property type="protein sequence ID" value="KAG5616784.1"/>
    <property type="molecule type" value="Genomic_DNA"/>
</dbReference>
<gene>
    <name evidence="2" type="ORF">H5410_016608</name>
</gene>
<evidence type="ECO:0000256" key="1">
    <source>
        <dbReference type="SAM" id="MobiDB-lite"/>
    </source>
</evidence>
<evidence type="ECO:0000313" key="3">
    <source>
        <dbReference type="Proteomes" id="UP000824120"/>
    </source>
</evidence>